<dbReference type="EMBL" id="SWLG01000005">
    <property type="protein sequence ID" value="TLS37917.1"/>
    <property type="molecule type" value="Genomic_DNA"/>
</dbReference>
<comment type="caution">
    <text evidence="1">The sequence shown here is derived from an EMBL/GenBank/DDBJ whole genome shotgun (WGS) entry which is preliminary data.</text>
</comment>
<dbReference type="Proteomes" id="UP000308230">
    <property type="component" value="Unassembled WGS sequence"/>
</dbReference>
<evidence type="ECO:0008006" key="3">
    <source>
        <dbReference type="Google" id="ProtNLM"/>
    </source>
</evidence>
<organism evidence="1 2">
    <name type="scientific">Exobacillus caeni</name>
    <dbReference type="NCBI Taxonomy" id="2574798"/>
    <lineage>
        <taxon>Bacteria</taxon>
        <taxon>Bacillati</taxon>
        <taxon>Bacillota</taxon>
        <taxon>Bacilli</taxon>
        <taxon>Bacillales</taxon>
        <taxon>Guptibacillaceae</taxon>
        <taxon>Exobacillus</taxon>
    </lineage>
</organism>
<protein>
    <recommendedName>
        <fullName evidence="3">ATP synthase subunit B</fullName>
    </recommendedName>
</protein>
<reference evidence="1 2" key="1">
    <citation type="submission" date="2019-04" db="EMBL/GenBank/DDBJ databases">
        <title>Bacillus caeni sp. nov., a bacterium isolated from mangrove sediment.</title>
        <authorList>
            <person name="Huang H."/>
            <person name="Mo K."/>
            <person name="Hu Y."/>
        </authorList>
    </citation>
    <scope>NUCLEOTIDE SEQUENCE [LARGE SCALE GENOMIC DNA]</scope>
    <source>
        <strain evidence="1 2">HB172195</strain>
    </source>
</reference>
<dbReference type="AlphaFoldDB" id="A0A5R9F2V5"/>
<evidence type="ECO:0000313" key="1">
    <source>
        <dbReference type="EMBL" id="TLS37917.1"/>
    </source>
</evidence>
<accession>A0A5R9F2V5</accession>
<keyword evidence="2" id="KW-1185">Reference proteome</keyword>
<dbReference type="RefSeq" id="WP_138125460.1">
    <property type="nucleotide sequence ID" value="NZ_SWLG01000005.1"/>
</dbReference>
<sequence length="105" mass="11899">MENLFKKGFLLGIGVAASGKEKLENTLEKYVSAGQLTKNEARSLLEATSEKGKNEINSWNNEIKKKTTEQLKQLGFVTQEDFKEIQAQLVLLQEELELLKQSQNK</sequence>
<name>A0A5R9F2V5_9BACL</name>
<dbReference type="OrthoDB" id="191894at2"/>
<gene>
    <name evidence="1" type="ORF">FCL54_08860</name>
</gene>
<proteinExistence type="predicted"/>
<evidence type="ECO:0000313" key="2">
    <source>
        <dbReference type="Proteomes" id="UP000308230"/>
    </source>
</evidence>